<dbReference type="Gene3D" id="2.30.30.760">
    <property type="match status" value="1"/>
</dbReference>
<keyword evidence="3" id="KW-0574">Periplasm</keyword>
<feature type="domain" description="SAF" evidence="5">
    <location>
        <begin position="211"/>
        <end position="273"/>
    </location>
</feature>
<dbReference type="RefSeq" id="WP_169626676.1">
    <property type="nucleotide sequence ID" value="NZ_JABBNT010000005.1"/>
</dbReference>
<dbReference type="PANTHER" id="PTHR36307">
    <property type="entry name" value="FLAGELLA BASAL BODY P-RING FORMATION PROTEIN FLGA"/>
    <property type="match status" value="1"/>
</dbReference>
<keyword evidence="6" id="KW-0966">Cell projection</keyword>
<dbReference type="SMART" id="SM00858">
    <property type="entry name" value="SAF"/>
    <property type="match status" value="1"/>
</dbReference>
<dbReference type="CDD" id="cd11614">
    <property type="entry name" value="SAF_CpaB_FlgA_like"/>
    <property type="match status" value="1"/>
</dbReference>
<evidence type="ECO:0000256" key="3">
    <source>
        <dbReference type="ARBA" id="ARBA00022764"/>
    </source>
</evidence>
<keyword evidence="6" id="KW-0969">Cilium</keyword>
<keyword evidence="6" id="KW-0282">Flagellum</keyword>
<evidence type="ECO:0000256" key="2">
    <source>
        <dbReference type="ARBA" id="ARBA00022729"/>
    </source>
</evidence>
<proteinExistence type="predicted"/>
<feature type="signal peptide" evidence="4">
    <location>
        <begin position="1"/>
        <end position="35"/>
    </location>
</feature>
<organism evidence="6 7">
    <name type="scientific">Pacificispira spongiicola</name>
    <dbReference type="NCBI Taxonomy" id="2729598"/>
    <lineage>
        <taxon>Bacteria</taxon>
        <taxon>Pseudomonadati</taxon>
        <taxon>Pseudomonadota</taxon>
        <taxon>Alphaproteobacteria</taxon>
        <taxon>Rhodospirillales</taxon>
        <taxon>Rhodospirillaceae</taxon>
        <taxon>Pacificispira</taxon>
    </lineage>
</organism>
<dbReference type="GO" id="GO:0044780">
    <property type="term" value="P:bacterial-type flagellum assembly"/>
    <property type="evidence" value="ECO:0007669"/>
    <property type="project" value="InterPro"/>
</dbReference>
<comment type="caution">
    <text evidence="6">The sequence shown here is derived from an EMBL/GenBank/DDBJ whole genome shotgun (WGS) entry which is preliminary data.</text>
</comment>
<dbReference type="Proteomes" id="UP000539372">
    <property type="component" value="Unassembled WGS sequence"/>
</dbReference>
<evidence type="ECO:0000313" key="6">
    <source>
        <dbReference type="EMBL" id="NMM46314.1"/>
    </source>
</evidence>
<dbReference type="InterPro" id="IPR013974">
    <property type="entry name" value="SAF"/>
</dbReference>
<keyword evidence="7" id="KW-1185">Reference proteome</keyword>
<keyword evidence="2 4" id="KW-0732">Signal</keyword>
<evidence type="ECO:0000259" key="5">
    <source>
        <dbReference type="SMART" id="SM00858"/>
    </source>
</evidence>
<dbReference type="EMBL" id="JABBNT010000005">
    <property type="protein sequence ID" value="NMM46314.1"/>
    <property type="molecule type" value="Genomic_DNA"/>
</dbReference>
<dbReference type="PANTHER" id="PTHR36307:SF1">
    <property type="entry name" value="FLAGELLA BASAL BODY P-RING FORMATION PROTEIN FLGA"/>
    <property type="match status" value="1"/>
</dbReference>
<dbReference type="InterPro" id="IPR017585">
    <property type="entry name" value="SAF_FlgA"/>
</dbReference>
<protein>
    <submittedName>
        <fullName evidence="6">Flagellar basal body P-ring formation protein FlgA</fullName>
    </submittedName>
</protein>
<dbReference type="Pfam" id="PF13144">
    <property type="entry name" value="ChapFlgA"/>
    <property type="match status" value="1"/>
</dbReference>
<dbReference type="AlphaFoldDB" id="A0A7Y0HIA2"/>
<evidence type="ECO:0000256" key="4">
    <source>
        <dbReference type="SAM" id="SignalP"/>
    </source>
</evidence>
<evidence type="ECO:0000313" key="7">
    <source>
        <dbReference type="Proteomes" id="UP000539372"/>
    </source>
</evidence>
<feature type="chain" id="PRO_5031112921" evidence="4">
    <location>
        <begin position="36"/>
        <end position="345"/>
    </location>
</feature>
<dbReference type="NCBIfam" id="TIGR03170">
    <property type="entry name" value="flgA_cterm"/>
    <property type="match status" value="1"/>
</dbReference>
<evidence type="ECO:0000256" key="1">
    <source>
        <dbReference type="ARBA" id="ARBA00004418"/>
    </source>
</evidence>
<reference evidence="6 7" key="1">
    <citation type="submission" date="2020-04" db="EMBL/GenBank/DDBJ databases">
        <title>Rhodospirillaceae bacterium KN72 isolated from deep sea.</title>
        <authorList>
            <person name="Zhang D.-C."/>
        </authorList>
    </citation>
    <scope>NUCLEOTIDE SEQUENCE [LARGE SCALE GENOMIC DNA]</scope>
    <source>
        <strain evidence="6 7">KN72</strain>
    </source>
</reference>
<name>A0A7Y0HIA2_9PROT</name>
<accession>A0A7Y0HIA2</accession>
<dbReference type="InterPro" id="IPR039246">
    <property type="entry name" value="Flagellar_FlgA"/>
</dbReference>
<gene>
    <name evidence="6" type="primary">flgA</name>
    <name evidence="6" type="ORF">HH303_17620</name>
</gene>
<sequence>MNIKTTHGIGLVYALLLAGMAVAVGISAFNGTAHAAEDDTAQQVEDVGGPVVINPIVQVDGDYVLLADLFSPAEKYGDRVVLRSPEPGQETVLPAVWLWKVAKTFGIDWQPSSTADTITVNRRSTMLKADSITGLLRDAYFKRTGEDDLVELETDGTVQPIHLPVSTAPTVRLDRFDLDNRTGRFTATVIAPAEGRPLYKTTVAGRFLRVVEMPVPTRRLGKGHVIEPGDIAMVRLHEEDLGTNLIVDPDRLIGQAVWRSLSTGRPVANTDVRAPVLIEKGRVVSVMLQNGSMTLTVQGRAMQDGSKDEVIRVQNTQSNMVIEAVVVNEGRVMVTLPENLALNTQ</sequence>
<dbReference type="GO" id="GO:0042597">
    <property type="term" value="C:periplasmic space"/>
    <property type="evidence" value="ECO:0007669"/>
    <property type="project" value="UniProtKB-SubCell"/>
</dbReference>
<comment type="subcellular location">
    <subcellularLocation>
        <location evidence="1">Periplasm</location>
    </subcellularLocation>
</comment>